<sequence length="486" mass="55165">MEYLSTVFFIMSLLNWGLAYPVFLTFCCISFRAISDRVTEPFIDEIFHLRQCQQYCGGDFYTWDPKITTPPGLYYLGYAWAYGLDRLGLVDACGISALRSLNLMGGVVCLQLLFSFTQKHSHGVWSTNLTAFPLLVVYYFIFYTDIWSTVLILTSLVLVVALPLGLHPSAYLSAFIGLISISFRQTNIVWLGFNMVVLLDRRVQAAGKYRGNLLQFVMAFVQQMISDWTLVLPYAIDGGLFGAFLLANGSITFGDKENHVAGVHIAQVFYCLTFMAAFSVPIWISDAFLKSYLRFSVGSIKSALVTAMLILTILGCIDRFTVAHPFLLADNRHYVFYIWQRIIAYNSYSRYLLAPIYHFCCFVVGNLLYTNLFDVKPSQVKKSSPPMKLSPIGAIAYLACIAVTIIPSPLFEPRYYILPFLYWRLFVQPSSQPFIMLLAGYGQPPTQRLALEFVMNLAINAVVVFVFVNFEFEWPNEPGVVQRIIW</sequence>
<dbReference type="EC" id="2.4.1.256" evidence="4 14"/>
<evidence type="ECO:0000256" key="1">
    <source>
        <dbReference type="ARBA" id="ARBA00004477"/>
    </source>
</evidence>
<dbReference type="PANTHER" id="PTHR12989">
    <property type="entry name" value="ALPHA-1,2-GLUCOSYLTRANSFERASE ALG10"/>
    <property type="match status" value="1"/>
</dbReference>
<dbReference type="STRING" id="984486.A0A1E3QS97"/>
<evidence type="ECO:0000256" key="10">
    <source>
        <dbReference type="ARBA" id="ARBA00022989"/>
    </source>
</evidence>
<feature type="transmembrane region" description="Helical" evidence="14">
    <location>
        <begin position="389"/>
        <end position="408"/>
    </location>
</feature>
<feature type="transmembrane region" description="Helical" evidence="14">
    <location>
        <begin position="6"/>
        <end position="29"/>
    </location>
</feature>
<dbReference type="GO" id="GO:0005789">
    <property type="term" value="C:endoplasmic reticulum membrane"/>
    <property type="evidence" value="ECO:0007669"/>
    <property type="project" value="UniProtKB-SubCell"/>
</dbReference>
<evidence type="ECO:0000256" key="7">
    <source>
        <dbReference type="ARBA" id="ARBA00022679"/>
    </source>
</evidence>
<name>A0A1E3QS97_9ASCO</name>
<feature type="transmembrane region" description="Helical" evidence="14">
    <location>
        <begin position="170"/>
        <end position="193"/>
    </location>
</feature>
<keyword evidence="9" id="KW-0256">Endoplasmic reticulum</keyword>
<reference evidence="16" key="1">
    <citation type="submission" date="2016-05" db="EMBL/GenBank/DDBJ databases">
        <title>Comparative genomics of biotechnologically important yeasts.</title>
        <authorList>
            <consortium name="DOE Joint Genome Institute"/>
            <person name="Riley R."/>
            <person name="Haridas S."/>
            <person name="Wolfe K.H."/>
            <person name="Lopes M.R."/>
            <person name="Hittinger C.T."/>
            <person name="Goker M."/>
            <person name="Salamov A."/>
            <person name="Wisecaver J."/>
            <person name="Long T.M."/>
            <person name="Aerts A.L."/>
            <person name="Barry K."/>
            <person name="Choi C."/>
            <person name="Clum A."/>
            <person name="Coughlan A.Y."/>
            <person name="Deshpande S."/>
            <person name="Douglass A.P."/>
            <person name="Hanson S.J."/>
            <person name="Klenk H.-P."/>
            <person name="Labutti K."/>
            <person name="Lapidus A."/>
            <person name="Lindquist E."/>
            <person name="Lipzen A."/>
            <person name="Meier-Kolthoff J.P."/>
            <person name="Ohm R.A."/>
            <person name="Otillar R.P."/>
            <person name="Pangilinan J."/>
            <person name="Peng Y."/>
            <person name="Rokas A."/>
            <person name="Rosa C.A."/>
            <person name="Scheuner C."/>
            <person name="Sibirny A.A."/>
            <person name="Slot J.C."/>
            <person name="Stielow J.B."/>
            <person name="Sun H."/>
            <person name="Kurtzman C.P."/>
            <person name="Blackwell M."/>
            <person name="Grigoriev I.V."/>
            <person name="Jeffries T.W."/>
        </authorList>
    </citation>
    <scope>NUCLEOTIDE SEQUENCE [LARGE SCALE GENOMIC DNA]</scope>
    <source>
        <strain evidence="16">NRRL Y-12698</strain>
    </source>
</reference>
<evidence type="ECO:0000256" key="9">
    <source>
        <dbReference type="ARBA" id="ARBA00022824"/>
    </source>
</evidence>
<keyword evidence="8 14" id="KW-0812">Transmembrane</keyword>
<dbReference type="EMBL" id="KV454431">
    <property type="protein sequence ID" value="ODQ79902.1"/>
    <property type="molecule type" value="Genomic_DNA"/>
</dbReference>
<evidence type="ECO:0000313" key="15">
    <source>
        <dbReference type="EMBL" id="ODQ79902.1"/>
    </source>
</evidence>
<comment type="function">
    <text evidence="12">Dol-P-Glc:Glc(2)Man(9)GlcNAc(2)-PP-Dol alpha-1,2-glucosyltransferase that operates in the biosynthetic pathway of dolichol-linked oligosaccharides, the glycan precursors employed in protein asparagine (N)-glycosylation. The assembly of dolichol-linked oligosaccharides begins on the cytosolic side of the endoplasmic reticulum membrane and finishes in its lumen. The sequential addition of sugars to dolichol pyrophosphate produces dolichol-linked oligosaccharides containing fourteen sugars, including two GlcNAcs, nine mannoses and three glucoses. Once assembled, the oligosaccharide is transferred from the lipid to nascent proteins by oligosaccharyltransferases. In the lumen of the endoplasmic reticulum, adds the third and last glucose residue from dolichyl phosphate glucose (Dol-P-Glc) onto the lipid-linked oligosaccharide intermediate Glc(2)Man(9)GlcNAc(2)-PP-Dol to produce Glc(3)Man(9)GlcNAc(2)-PP-Dol.</text>
</comment>
<keyword evidence="6 14" id="KW-0328">Glycosyltransferase</keyword>
<evidence type="ECO:0000256" key="12">
    <source>
        <dbReference type="ARBA" id="ARBA00044727"/>
    </source>
</evidence>
<feature type="transmembrane region" description="Helical" evidence="14">
    <location>
        <begin position="265"/>
        <end position="284"/>
    </location>
</feature>
<dbReference type="Pfam" id="PF04922">
    <property type="entry name" value="DIE2_ALG10"/>
    <property type="match status" value="1"/>
</dbReference>
<gene>
    <name evidence="15" type="ORF">BABINDRAFT_8094</name>
</gene>
<comment type="subcellular location">
    <subcellularLocation>
        <location evidence="1">Endoplasmic reticulum membrane</location>
        <topology evidence="1">Multi-pass membrane protein</topology>
    </subcellularLocation>
</comment>
<evidence type="ECO:0000256" key="8">
    <source>
        <dbReference type="ARBA" id="ARBA00022692"/>
    </source>
</evidence>
<proteinExistence type="inferred from homology"/>
<comment type="similarity">
    <text evidence="3 14">Belongs to the ALG10 glucosyltransferase family.</text>
</comment>
<dbReference type="PIRSF" id="PIRSF028810">
    <property type="entry name" value="Alpha1_2_glucosyltferase_Alg10"/>
    <property type="match status" value="1"/>
</dbReference>
<feature type="transmembrane region" description="Helical" evidence="14">
    <location>
        <begin position="348"/>
        <end position="369"/>
    </location>
</feature>
<dbReference type="PANTHER" id="PTHR12989:SF10">
    <property type="entry name" value="DOL-P-GLC:GLC(2)MAN(9)GLCNAC(2)-PP-DOL ALPHA-1,2-GLUCOSYLTRANSFERASE-RELATED"/>
    <property type="match status" value="1"/>
</dbReference>
<keyword evidence="7 15" id="KW-0808">Transferase</keyword>
<evidence type="ECO:0000256" key="13">
    <source>
        <dbReference type="ARBA" id="ARBA00048064"/>
    </source>
</evidence>
<dbReference type="AlphaFoldDB" id="A0A1E3QS97"/>
<keyword evidence="10 14" id="KW-1133">Transmembrane helix</keyword>
<feature type="transmembrane region" description="Helical" evidence="14">
    <location>
        <begin position="304"/>
        <end position="328"/>
    </location>
</feature>
<protein>
    <recommendedName>
        <fullName evidence="5 14">Dol-P-Glc:Glc(2)Man(9)GlcNAc(2)-PP-Dol alpha-1,2-glucosyltransferase</fullName>
        <ecNumber evidence="4 14">2.4.1.256</ecNumber>
    </recommendedName>
</protein>
<evidence type="ECO:0000256" key="5">
    <source>
        <dbReference type="ARBA" id="ARBA00018512"/>
    </source>
</evidence>
<feature type="transmembrane region" description="Helical" evidence="14">
    <location>
        <begin position="453"/>
        <end position="470"/>
    </location>
</feature>
<evidence type="ECO:0000256" key="2">
    <source>
        <dbReference type="ARBA" id="ARBA00004922"/>
    </source>
</evidence>
<feature type="transmembrane region" description="Helical" evidence="14">
    <location>
        <begin position="122"/>
        <end position="141"/>
    </location>
</feature>
<evidence type="ECO:0000313" key="16">
    <source>
        <dbReference type="Proteomes" id="UP000094336"/>
    </source>
</evidence>
<comment type="pathway">
    <text evidence="2">Protein modification; protein glycosylation.</text>
</comment>
<dbReference type="GO" id="GO:0006488">
    <property type="term" value="P:dolichol-linked oligosaccharide biosynthetic process"/>
    <property type="evidence" value="ECO:0007669"/>
    <property type="project" value="UniProtKB-UniRule"/>
</dbReference>
<feature type="transmembrane region" description="Helical" evidence="14">
    <location>
        <begin position="96"/>
        <end position="116"/>
    </location>
</feature>
<feature type="transmembrane region" description="Helical" evidence="14">
    <location>
        <begin position="420"/>
        <end position="441"/>
    </location>
</feature>
<dbReference type="Proteomes" id="UP000094336">
    <property type="component" value="Unassembled WGS sequence"/>
</dbReference>
<comment type="catalytic activity">
    <reaction evidence="13">
        <text>an alpha-D-Glc-(1-&gt;3)-alpha-D-Glc-(1-&gt;3)-alpha-D-Man-(1-&gt;2)-alpha-D-Man-(1-&gt;2)-alpha-D-Man-(1-&gt;3)-[alpha-D-Man-(1-&gt;2)-alpha-D-Man-(1-&gt;3)-[alpha-D-Man-(1-&gt;2)-alpha-D-Man-(1-&gt;6)]-alpha-D-Man-(1-&gt;6)]-beta-D-Man-(1-&gt;4)-beta-D-GlcNAc-(1-&gt;4)-alpha-D-GlcNAc-diphospho-di-trans,poly-cis-dolichol + a di-trans,poly-cis-dolichyl beta-D-glucosyl phosphate = a alpha-D-Glc-(1-&gt;2)-alpha-D-Glc-(1-&gt;3)-alpha-D-Glc-(1-&gt;3)-alpha-D-Man-(1-&gt;2)-alpha-D-Man-(1-&gt;2)-alpha-D-Man-(1-&gt;3)-[alpha-D-Man-(1-&gt;2)-alpha-D-Man-(1-&gt;3)-[alpha-D-Man-(1-&gt;2)-alpha-D-Man-(1-&gt;6)]-alpha-D-Man-(1-&gt;6)]-beta-D-Man-(1-&gt;4)-beta-D-GlcNAc-(1-&gt;4)-alpha-D-GlcNAc-diphospho-di-trans,poly-cis-dolichol + a di-trans,poly-cis-dolichyl phosphate + H(+)</text>
        <dbReference type="Rhea" id="RHEA:29543"/>
        <dbReference type="Rhea" id="RHEA-COMP:19498"/>
        <dbReference type="Rhea" id="RHEA-COMP:19502"/>
        <dbReference type="Rhea" id="RHEA-COMP:19512"/>
        <dbReference type="Rhea" id="RHEA-COMP:19522"/>
        <dbReference type="ChEBI" id="CHEBI:15378"/>
        <dbReference type="ChEBI" id="CHEBI:57525"/>
        <dbReference type="ChEBI" id="CHEBI:57683"/>
        <dbReference type="ChEBI" id="CHEBI:132522"/>
        <dbReference type="ChEBI" id="CHEBI:132523"/>
        <dbReference type="EC" id="2.4.1.256"/>
    </reaction>
    <physiologicalReaction direction="left-to-right" evidence="13">
        <dbReference type="Rhea" id="RHEA:29544"/>
    </physiologicalReaction>
</comment>
<dbReference type="OrthoDB" id="4769at2759"/>
<dbReference type="InterPro" id="IPR016900">
    <property type="entry name" value="Alg10"/>
</dbReference>
<feature type="transmembrane region" description="Helical" evidence="14">
    <location>
        <begin position="146"/>
        <end position="164"/>
    </location>
</feature>
<keyword evidence="11 14" id="KW-0472">Membrane</keyword>
<dbReference type="RefSeq" id="XP_018985230.1">
    <property type="nucleotide sequence ID" value="XM_019132732.1"/>
</dbReference>
<dbReference type="GO" id="GO:0106073">
    <property type="term" value="F:dolichyl pyrophosphate Glc2Man9GlcNAc2 alpha-1,2-glucosyltransferase activity"/>
    <property type="evidence" value="ECO:0007669"/>
    <property type="project" value="UniProtKB-UniRule"/>
</dbReference>
<accession>A0A1E3QS97</accession>
<evidence type="ECO:0000256" key="11">
    <source>
        <dbReference type="ARBA" id="ARBA00023136"/>
    </source>
</evidence>
<dbReference type="GeneID" id="30150585"/>
<dbReference type="UniPathway" id="UPA00378"/>
<evidence type="ECO:0000256" key="3">
    <source>
        <dbReference type="ARBA" id="ARBA00010600"/>
    </source>
</evidence>
<evidence type="ECO:0000256" key="6">
    <source>
        <dbReference type="ARBA" id="ARBA00022676"/>
    </source>
</evidence>
<evidence type="ECO:0000256" key="14">
    <source>
        <dbReference type="PIRNR" id="PIRNR028810"/>
    </source>
</evidence>
<organism evidence="15 16">
    <name type="scientific">Babjeviella inositovora NRRL Y-12698</name>
    <dbReference type="NCBI Taxonomy" id="984486"/>
    <lineage>
        <taxon>Eukaryota</taxon>
        <taxon>Fungi</taxon>
        <taxon>Dikarya</taxon>
        <taxon>Ascomycota</taxon>
        <taxon>Saccharomycotina</taxon>
        <taxon>Pichiomycetes</taxon>
        <taxon>Serinales incertae sedis</taxon>
        <taxon>Babjeviella</taxon>
    </lineage>
</organism>
<evidence type="ECO:0000256" key="4">
    <source>
        <dbReference type="ARBA" id="ARBA00011967"/>
    </source>
</evidence>
<keyword evidence="16" id="KW-1185">Reference proteome</keyword>